<evidence type="ECO:0000313" key="2">
    <source>
        <dbReference type="EMBL" id="KAL2744670.1"/>
    </source>
</evidence>
<gene>
    <name evidence="2" type="ORF">V1477_007212</name>
</gene>
<keyword evidence="3" id="KW-1185">Reference proteome</keyword>
<dbReference type="EMBL" id="JAYRBN010000050">
    <property type="protein sequence ID" value="KAL2744670.1"/>
    <property type="molecule type" value="Genomic_DNA"/>
</dbReference>
<proteinExistence type="predicted"/>
<dbReference type="AlphaFoldDB" id="A0ABD2CIT2"/>
<sequence length="160" mass="18654">MKDKGGRVERRHIDIDTDDKNLSFQSAHNVVRVRWARMGNAIFGSIIPPSLEPLSVFNYTVDIYKRKRVFVAILLGAINSLTVNDHAAAGCSSFECFGPRDRGNELGLNFKSRPCVHDEMELLKWAKEKKENEKGKRNKRREEKRREEKREVTRSREIRR</sequence>
<organism evidence="2 3">
    <name type="scientific">Vespula maculifrons</name>
    <name type="common">Eastern yellow jacket</name>
    <name type="synonym">Wasp</name>
    <dbReference type="NCBI Taxonomy" id="7453"/>
    <lineage>
        <taxon>Eukaryota</taxon>
        <taxon>Metazoa</taxon>
        <taxon>Ecdysozoa</taxon>
        <taxon>Arthropoda</taxon>
        <taxon>Hexapoda</taxon>
        <taxon>Insecta</taxon>
        <taxon>Pterygota</taxon>
        <taxon>Neoptera</taxon>
        <taxon>Endopterygota</taxon>
        <taxon>Hymenoptera</taxon>
        <taxon>Apocrita</taxon>
        <taxon>Aculeata</taxon>
        <taxon>Vespoidea</taxon>
        <taxon>Vespidae</taxon>
        <taxon>Vespinae</taxon>
        <taxon>Vespula</taxon>
    </lineage>
</organism>
<evidence type="ECO:0000313" key="3">
    <source>
        <dbReference type="Proteomes" id="UP001607303"/>
    </source>
</evidence>
<dbReference type="Proteomes" id="UP001607303">
    <property type="component" value="Unassembled WGS sequence"/>
</dbReference>
<comment type="caution">
    <text evidence="2">The sequence shown here is derived from an EMBL/GenBank/DDBJ whole genome shotgun (WGS) entry which is preliminary data.</text>
</comment>
<protein>
    <submittedName>
        <fullName evidence="2">Uncharacterized protein</fullName>
    </submittedName>
</protein>
<name>A0ABD2CIT2_VESMC</name>
<reference evidence="2 3" key="1">
    <citation type="journal article" date="2024" name="Ann. Entomol. Soc. Am.">
        <title>Genomic analyses of the southern and eastern yellowjacket wasps (Hymenoptera: Vespidae) reveal evolutionary signatures of social life.</title>
        <authorList>
            <person name="Catto M.A."/>
            <person name="Caine P.B."/>
            <person name="Orr S.E."/>
            <person name="Hunt B.G."/>
            <person name="Goodisman M.A.D."/>
        </authorList>
    </citation>
    <scope>NUCLEOTIDE SEQUENCE [LARGE SCALE GENOMIC DNA]</scope>
    <source>
        <strain evidence="2">232</strain>
        <tissue evidence="2">Head and thorax</tissue>
    </source>
</reference>
<accession>A0ABD2CIT2</accession>
<evidence type="ECO:0000256" key="1">
    <source>
        <dbReference type="SAM" id="MobiDB-lite"/>
    </source>
</evidence>
<feature type="region of interest" description="Disordered" evidence="1">
    <location>
        <begin position="127"/>
        <end position="160"/>
    </location>
</feature>